<feature type="region of interest" description="Disordered" evidence="1">
    <location>
        <begin position="388"/>
        <end position="411"/>
    </location>
</feature>
<organism evidence="2 3">
    <name type="scientific">Zasmidium cellare</name>
    <name type="common">Wine cellar mold</name>
    <name type="synonym">Racodium cellare</name>
    <dbReference type="NCBI Taxonomy" id="395010"/>
    <lineage>
        <taxon>Eukaryota</taxon>
        <taxon>Fungi</taxon>
        <taxon>Dikarya</taxon>
        <taxon>Ascomycota</taxon>
        <taxon>Pezizomycotina</taxon>
        <taxon>Dothideomycetes</taxon>
        <taxon>Dothideomycetidae</taxon>
        <taxon>Mycosphaerellales</taxon>
        <taxon>Mycosphaerellaceae</taxon>
        <taxon>Zasmidium</taxon>
    </lineage>
</organism>
<dbReference type="PANTHER" id="PTHR38790">
    <property type="entry name" value="2EXR DOMAIN-CONTAINING PROTEIN-RELATED"/>
    <property type="match status" value="1"/>
</dbReference>
<evidence type="ECO:0000313" key="2">
    <source>
        <dbReference type="EMBL" id="KAK4496596.1"/>
    </source>
</evidence>
<proteinExistence type="predicted"/>
<feature type="compositionally biased region" description="Acidic residues" evidence="1">
    <location>
        <begin position="78"/>
        <end position="92"/>
    </location>
</feature>
<feature type="compositionally biased region" description="Basic and acidic residues" evidence="1">
    <location>
        <begin position="109"/>
        <end position="131"/>
    </location>
</feature>
<reference evidence="2 3" key="1">
    <citation type="journal article" date="2023" name="G3 (Bethesda)">
        <title>A chromosome-level genome assembly of Zasmidium syzygii isolated from banana leaves.</title>
        <authorList>
            <person name="van Westerhoven A.C."/>
            <person name="Mehrabi R."/>
            <person name="Talebi R."/>
            <person name="Steentjes M.B.F."/>
            <person name="Corcolon B."/>
            <person name="Chong P.A."/>
            <person name="Kema G.H.J."/>
            <person name="Seidl M.F."/>
        </authorList>
    </citation>
    <scope>NUCLEOTIDE SEQUENCE [LARGE SCALE GENOMIC DNA]</scope>
    <source>
        <strain evidence="2 3">P124</strain>
    </source>
</reference>
<feature type="compositionally biased region" description="Polar residues" evidence="1">
    <location>
        <begin position="177"/>
        <end position="189"/>
    </location>
</feature>
<name>A0ABR0E5T6_ZASCE</name>
<evidence type="ECO:0000256" key="1">
    <source>
        <dbReference type="SAM" id="MobiDB-lite"/>
    </source>
</evidence>
<comment type="caution">
    <text evidence="2">The sequence shown here is derived from an EMBL/GenBank/DDBJ whole genome shotgun (WGS) entry which is preliminary data.</text>
</comment>
<protein>
    <submittedName>
        <fullName evidence="2">Uncharacterized protein</fullName>
    </submittedName>
</protein>
<feature type="compositionally biased region" description="Acidic residues" evidence="1">
    <location>
        <begin position="425"/>
        <end position="439"/>
    </location>
</feature>
<evidence type="ECO:0000313" key="3">
    <source>
        <dbReference type="Proteomes" id="UP001305779"/>
    </source>
</evidence>
<keyword evidence="3" id="KW-1185">Reference proteome</keyword>
<dbReference type="Proteomes" id="UP001305779">
    <property type="component" value="Unassembled WGS sequence"/>
</dbReference>
<dbReference type="PANTHER" id="PTHR38790:SF4">
    <property type="entry name" value="2EXR DOMAIN-CONTAINING PROTEIN"/>
    <property type="match status" value="1"/>
</dbReference>
<dbReference type="EMBL" id="JAXOVC010000010">
    <property type="protein sequence ID" value="KAK4496596.1"/>
    <property type="molecule type" value="Genomic_DNA"/>
</dbReference>
<feature type="region of interest" description="Disordered" evidence="1">
    <location>
        <begin position="424"/>
        <end position="446"/>
    </location>
</feature>
<feature type="region of interest" description="Disordered" evidence="1">
    <location>
        <begin position="54"/>
        <end position="189"/>
    </location>
</feature>
<sequence length="564" mass="62745">MASQALSPETPPKSGECCLFKIPPEIRIVIYQMAFEGLWSDVVEGLKVELENLTGNKGITGDNDSDEDSDGDRWDPFSGEDEHEASVGEDENSNEHEQDNATGEEEQERGDAEPKGLSEDHDITGESRDVIDQNNQPSGVDGDISGGQSEASSQQEHEQNVATPNDGQVLSGDDGENTQPQASDSNNTDGLLKHLRLARPPLLRSCQQIRKEAIPVYSNALIMMAEKTAKEAMQFMVSRNEEIIRMKESSNMLAVFLGQVKKFRLRLMVDPSVRRLNSILTEVALVEKSVGGSVSRKKEATGQLEETIVEFARLSDELLGVGMNTALLPSNKTQSKAKTISTLADGFKVPHKMSDQAESPSAECHLFGLPPELRAVIYDMVFEDVDFDGDDEDVSDSDWEDIEEEDDAEADTITEGVDGLQSIDIESEEETQEDYDDAPDYSSELTRPPLLDTCKLIRREAAPLWNYRLTLMAIEILENTAQYLMTEKRMKDVIKDDLWLGRVELPMDEPRGMSERTRKCMDAMNESVESMGMTLGDGPVQRDKVRLREAQEAFEEAYSKLFGP</sequence>
<accession>A0ABR0E5T6</accession>
<gene>
    <name evidence="2" type="ORF">PRZ48_012576</name>
</gene>